<dbReference type="SUPFAM" id="SSF50447">
    <property type="entry name" value="Translation proteins"/>
    <property type="match status" value="2"/>
</dbReference>
<dbReference type="SUPFAM" id="SSF52156">
    <property type="entry name" value="Initiation factor IF2/eIF5b, domain 3"/>
    <property type="match status" value="1"/>
</dbReference>
<dbReference type="Pfam" id="PF04760">
    <property type="entry name" value="IF2_N"/>
    <property type="match status" value="1"/>
</dbReference>
<dbReference type="AlphaFoldDB" id="A0A0X8XAF4"/>
<feature type="region of interest" description="G-domain" evidence="9">
    <location>
        <begin position="424"/>
        <end position="572"/>
    </location>
</feature>
<dbReference type="PROSITE" id="PS51722">
    <property type="entry name" value="G_TR_2"/>
    <property type="match status" value="1"/>
</dbReference>
<keyword evidence="7 9" id="KW-0648">Protein biosynthesis</keyword>
<evidence type="ECO:0000256" key="2">
    <source>
        <dbReference type="ARBA" id="ARBA00007733"/>
    </source>
</evidence>
<dbReference type="PANTHER" id="PTHR43381">
    <property type="entry name" value="TRANSLATION INITIATION FACTOR IF-2-RELATED"/>
    <property type="match status" value="1"/>
</dbReference>
<keyword evidence="4 9" id="KW-0963">Cytoplasm</keyword>
<dbReference type="FunFam" id="2.40.30.10:FF:000008">
    <property type="entry name" value="Translation initiation factor IF-2"/>
    <property type="match status" value="1"/>
</dbReference>
<comment type="subcellular location">
    <subcellularLocation>
        <location evidence="1 9 11">Cytoplasm</location>
    </subcellularLocation>
</comment>
<gene>
    <name evidence="9 15" type="primary">infB</name>
    <name evidence="15" type="ORF">HH1059_11360</name>
</gene>
<dbReference type="Pfam" id="PF08364">
    <property type="entry name" value="IF2_assoc"/>
    <property type="match status" value="1"/>
</dbReference>
<dbReference type="InterPro" id="IPR006847">
    <property type="entry name" value="IF2_N"/>
</dbReference>
<dbReference type="CDD" id="cd03692">
    <property type="entry name" value="mtIF2_IVc"/>
    <property type="match status" value="1"/>
</dbReference>
<comment type="function">
    <text evidence="9 10">One of the essential components for the initiation of protein synthesis. Protects formylmethionyl-tRNA from spontaneous hydrolysis and promotes its binding to the 30S ribosomal subunits. Also involved in the hydrolysis of GTP during the formation of the 70S ribosomal complex.</text>
</comment>
<evidence type="ECO:0000256" key="3">
    <source>
        <dbReference type="ARBA" id="ARBA00020675"/>
    </source>
</evidence>
<comment type="similarity">
    <text evidence="2 9 10">Belongs to the TRAFAC class translation factor GTPase superfamily. Classic translation factor GTPase family. IF-2 subfamily.</text>
</comment>
<dbReference type="InterPro" id="IPR044145">
    <property type="entry name" value="IF2_II"/>
</dbReference>
<feature type="region of interest" description="Disordered" evidence="13">
    <location>
        <begin position="51"/>
        <end position="337"/>
    </location>
</feature>
<dbReference type="InterPro" id="IPR005225">
    <property type="entry name" value="Small_GTP-bd"/>
</dbReference>
<dbReference type="Proteomes" id="UP000218890">
    <property type="component" value="Chromosome"/>
</dbReference>
<evidence type="ECO:0000256" key="13">
    <source>
        <dbReference type="SAM" id="MobiDB-lite"/>
    </source>
</evidence>
<evidence type="ECO:0000256" key="6">
    <source>
        <dbReference type="ARBA" id="ARBA00022741"/>
    </source>
</evidence>
<dbReference type="FunFam" id="3.40.50.10050:FF:000001">
    <property type="entry name" value="Translation initiation factor IF-2"/>
    <property type="match status" value="1"/>
</dbReference>
<dbReference type="InterPro" id="IPR036925">
    <property type="entry name" value="TIF_IF2_dom3_sf"/>
</dbReference>
<dbReference type="InterPro" id="IPR027417">
    <property type="entry name" value="P-loop_NTPase"/>
</dbReference>
<name>A0A0X8XAF4_HALHR</name>
<dbReference type="Gene3D" id="3.40.50.300">
    <property type="entry name" value="P-loop containing nucleotide triphosphate hydrolases"/>
    <property type="match status" value="1"/>
</dbReference>
<dbReference type="FunFam" id="3.40.50.300:FF:000019">
    <property type="entry name" value="Translation initiation factor IF-2"/>
    <property type="match status" value="1"/>
</dbReference>
<feature type="compositionally biased region" description="Acidic residues" evidence="13">
    <location>
        <begin position="160"/>
        <end position="170"/>
    </location>
</feature>
<dbReference type="RefSeq" id="WP_096409148.1">
    <property type="nucleotide sequence ID" value="NZ_AP017372.2"/>
</dbReference>
<dbReference type="CDD" id="cd03702">
    <property type="entry name" value="IF2_mtIF2_II"/>
    <property type="match status" value="1"/>
</dbReference>
<dbReference type="NCBIfam" id="TIGR00487">
    <property type="entry name" value="IF-2"/>
    <property type="match status" value="1"/>
</dbReference>
<feature type="binding site" evidence="9">
    <location>
        <begin position="530"/>
        <end position="533"/>
    </location>
    <ligand>
        <name>GTP</name>
        <dbReference type="ChEBI" id="CHEBI:37565"/>
    </ligand>
</feature>
<feature type="binding site" evidence="9">
    <location>
        <begin position="430"/>
        <end position="437"/>
    </location>
    <ligand>
        <name>GTP</name>
        <dbReference type="ChEBI" id="CHEBI:37565"/>
    </ligand>
</feature>
<evidence type="ECO:0000256" key="9">
    <source>
        <dbReference type="HAMAP-Rule" id="MF_00100"/>
    </source>
</evidence>
<dbReference type="Pfam" id="PF22042">
    <property type="entry name" value="EF-G_D2"/>
    <property type="match status" value="1"/>
</dbReference>
<dbReference type="InterPro" id="IPR015760">
    <property type="entry name" value="TIF_IF2"/>
</dbReference>
<dbReference type="GO" id="GO:0003924">
    <property type="term" value="F:GTPase activity"/>
    <property type="evidence" value="ECO:0007669"/>
    <property type="project" value="UniProtKB-UniRule"/>
</dbReference>
<evidence type="ECO:0000256" key="10">
    <source>
        <dbReference type="RuleBase" id="RU000644"/>
    </source>
</evidence>
<feature type="coiled-coil region" evidence="12">
    <location>
        <begin position="676"/>
        <end position="716"/>
    </location>
</feature>
<dbReference type="HAMAP" id="MF_00100_B">
    <property type="entry name" value="IF_2_B"/>
    <property type="match status" value="1"/>
</dbReference>
<feature type="compositionally biased region" description="Polar residues" evidence="13">
    <location>
        <begin position="88"/>
        <end position="97"/>
    </location>
</feature>
<evidence type="ECO:0000313" key="16">
    <source>
        <dbReference type="Proteomes" id="UP000218890"/>
    </source>
</evidence>
<keyword evidence="5 9" id="KW-0396">Initiation factor</keyword>
<dbReference type="OrthoDB" id="9811804at2"/>
<feature type="compositionally biased region" description="Basic and acidic residues" evidence="13">
    <location>
        <begin position="219"/>
        <end position="288"/>
    </location>
</feature>
<proteinExistence type="inferred from homology"/>
<feature type="compositionally biased region" description="Basic and acidic residues" evidence="13">
    <location>
        <begin position="109"/>
        <end position="152"/>
    </location>
</feature>
<evidence type="ECO:0000256" key="8">
    <source>
        <dbReference type="ARBA" id="ARBA00023134"/>
    </source>
</evidence>
<dbReference type="InterPro" id="IPR053905">
    <property type="entry name" value="EF-G-like_DII"/>
</dbReference>
<evidence type="ECO:0000256" key="4">
    <source>
        <dbReference type="ARBA" id="ARBA00022490"/>
    </source>
</evidence>
<dbReference type="InterPro" id="IPR000795">
    <property type="entry name" value="T_Tr_GTP-bd_dom"/>
</dbReference>
<dbReference type="CDD" id="cd01887">
    <property type="entry name" value="IF2_eIF5B"/>
    <property type="match status" value="1"/>
</dbReference>
<dbReference type="Pfam" id="PF03144">
    <property type="entry name" value="GTP_EFTU_D2"/>
    <property type="match status" value="1"/>
</dbReference>
<dbReference type="EMBL" id="AP017372">
    <property type="protein sequence ID" value="BAU57828.1"/>
    <property type="molecule type" value="Genomic_DNA"/>
</dbReference>
<evidence type="ECO:0000256" key="1">
    <source>
        <dbReference type="ARBA" id="ARBA00004496"/>
    </source>
</evidence>
<feature type="domain" description="Tr-type G" evidence="14">
    <location>
        <begin position="421"/>
        <end position="590"/>
    </location>
</feature>
<organism evidence="15 16">
    <name type="scientific">Halorhodospira halochloris</name>
    <name type="common">Ectothiorhodospira halochloris</name>
    <dbReference type="NCBI Taxonomy" id="1052"/>
    <lineage>
        <taxon>Bacteria</taxon>
        <taxon>Pseudomonadati</taxon>
        <taxon>Pseudomonadota</taxon>
        <taxon>Gammaproteobacteria</taxon>
        <taxon>Chromatiales</taxon>
        <taxon>Ectothiorhodospiraceae</taxon>
        <taxon>Halorhodospira</taxon>
    </lineage>
</organism>
<dbReference type="InterPro" id="IPR009000">
    <property type="entry name" value="Transl_B-barrel_sf"/>
</dbReference>
<evidence type="ECO:0000256" key="5">
    <source>
        <dbReference type="ARBA" id="ARBA00022540"/>
    </source>
</evidence>
<dbReference type="GO" id="GO:0003743">
    <property type="term" value="F:translation initiation factor activity"/>
    <property type="evidence" value="ECO:0007669"/>
    <property type="project" value="UniProtKB-UniRule"/>
</dbReference>
<feature type="compositionally biased region" description="Low complexity" evidence="13">
    <location>
        <begin position="315"/>
        <end position="328"/>
    </location>
</feature>
<dbReference type="InterPro" id="IPR000178">
    <property type="entry name" value="TF_IF2_bacterial-like"/>
</dbReference>
<dbReference type="Gene3D" id="3.40.50.10050">
    <property type="entry name" value="Translation initiation factor IF- 2, domain 3"/>
    <property type="match status" value="1"/>
</dbReference>
<dbReference type="KEGG" id="hhk:HH1059_11360"/>
<evidence type="ECO:0000313" key="15">
    <source>
        <dbReference type="EMBL" id="BAU57828.1"/>
    </source>
</evidence>
<reference evidence="15" key="1">
    <citation type="submission" date="2016-02" db="EMBL/GenBank/DDBJ databases">
        <title>Halorhodospira halochloris DSM-1059 complete genome, version 2.</title>
        <authorList>
            <person name="Tsukatani Y."/>
        </authorList>
    </citation>
    <scope>NUCLEOTIDE SEQUENCE</scope>
    <source>
        <strain evidence="15">DSM 1059</strain>
    </source>
</reference>
<dbReference type="GO" id="GO:0005829">
    <property type="term" value="C:cytosol"/>
    <property type="evidence" value="ECO:0007669"/>
    <property type="project" value="TreeGrafter"/>
</dbReference>
<evidence type="ECO:0000256" key="12">
    <source>
        <dbReference type="SAM" id="Coils"/>
    </source>
</evidence>
<accession>A0A0X8XAF4</accession>
<keyword evidence="12" id="KW-0175">Coiled coil</keyword>
<protein>
    <recommendedName>
        <fullName evidence="3 9">Translation initiation factor IF-2</fullName>
    </recommendedName>
</protein>
<dbReference type="Pfam" id="PF00009">
    <property type="entry name" value="GTP_EFTU"/>
    <property type="match status" value="1"/>
</dbReference>
<evidence type="ECO:0000259" key="14">
    <source>
        <dbReference type="PROSITE" id="PS51722"/>
    </source>
</evidence>
<evidence type="ECO:0000256" key="11">
    <source>
        <dbReference type="RuleBase" id="RU000645"/>
    </source>
</evidence>
<feature type="binding site" evidence="9">
    <location>
        <begin position="476"/>
        <end position="480"/>
    </location>
    <ligand>
        <name>GTP</name>
        <dbReference type="ChEBI" id="CHEBI:37565"/>
    </ligand>
</feature>
<dbReference type="InterPro" id="IPR004161">
    <property type="entry name" value="EFTu-like_2"/>
</dbReference>
<dbReference type="Gene3D" id="3.30.56.50">
    <property type="entry name" value="Putative DNA-binding domain, N-terminal subdomain of bacterial translation initiation factor IF2"/>
    <property type="match status" value="1"/>
</dbReference>
<dbReference type="PANTHER" id="PTHR43381:SF5">
    <property type="entry name" value="TR-TYPE G DOMAIN-CONTAINING PROTEIN"/>
    <property type="match status" value="1"/>
</dbReference>
<dbReference type="SUPFAM" id="SSF46955">
    <property type="entry name" value="Putative DNA-binding domain"/>
    <property type="match status" value="1"/>
</dbReference>
<dbReference type="FunFam" id="2.40.30.10:FF:000007">
    <property type="entry name" value="Translation initiation factor IF-2"/>
    <property type="match status" value="1"/>
</dbReference>
<dbReference type="Gene3D" id="2.40.30.10">
    <property type="entry name" value="Translation factors"/>
    <property type="match status" value="2"/>
</dbReference>
<dbReference type="InterPro" id="IPR023115">
    <property type="entry name" value="TIF_IF2_dom3"/>
</dbReference>
<dbReference type="Pfam" id="PF11987">
    <property type="entry name" value="IF-2"/>
    <property type="match status" value="1"/>
</dbReference>
<dbReference type="InterPro" id="IPR009061">
    <property type="entry name" value="DNA-bd_dom_put_sf"/>
</dbReference>
<dbReference type="InterPro" id="IPR013575">
    <property type="entry name" value="IF2_assoc_dom_bac"/>
</dbReference>
<keyword evidence="8 9" id="KW-0342">GTP-binding</keyword>
<dbReference type="GO" id="GO:0005525">
    <property type="term" value="F:GTP binding"/>
    <property type="evidence" value="ECO:0007669"/>
    <property type="project" value="UniProtKB-KW"/>
</dbReference>
<dbReference type="NCBIfam" id="TIGR00231">
    <property type="entry name" value="small_GTP"/>
    <property type="match status" value="1"/>
</dbReference>
<evidence type="ECO:0000256" key="7">
    <source>
        <dbReference type="ARBA" id="ARBA00022917"/>
    </source>
</evidence>
<sequence length="921" mass="100726">MAETTVKQFAQTVGIPVERLQMQLDAAGLGQRDQEAVLSAEDKATLLAHLRQDGEQQGEEDGASPKKITLKRRSHSQIKMPAGRDTSSRGPRQTRTVNVEVRKKRTYVKRSDIESEEQRKSSAEDEKAQLERALVEDQAHREEAQALGEADKAATPSSDEAVESVSEADQDATAAVEQADHANAGAEGVAEESAQVETDTVSAAQEGDEETGETTDQLQPDHDQPADPEQKVAEETARAQAEALKDKPKSQQDEAKKREEERERKRTELEAKREREAEERAARKQEVKPKKKKKDKSAESSASPGRGGKRKKQSSAEQQQTAASQLQQGFERPTAPVVREVEIPESITVAELAERMSVKAASLIKEMMKQGVMATINQAIDQETAAILVEEMGHKPKLQSDNDLEQEILRQSEEPEGDRVGRAPVVTVMGHVDHGKTSLLDYIRRAKVASGEAGGITQHIGAYRVESSSGSATFLDTPGHEAFTAMRARGAKMTDIVVLVVAADDGVMPQTKEAVEHARAAEVPIVVAVNKMDKPEANPDRVKQELAQMEVIPEEWGGDTQFVHVSAISGDGVDELVEAIVLQAELLELSAVEDCPAQGVVLESSLDRGRGSVATVLVQNGYLKRGDTMISGTEFGRVRALIDEHGKRIEQAGPSSPVEVLGLSGLPEAGDDFHVVEDERKAREIAAQRAEREREKRLAQQQKARMENLFSQLKEEDMATVNLVVKADVHGSAEALRQSLEDLSRDEVRVRVVSSGVGGITESDANLALASEAIIIGFNVRADAAAKRIVQENGVDLHYYSVIYDAIEQVKNAISGMLEPTLEERILGTAEVRDVFRSSKMGLIAGCLVVDGVVRRRNPIRVLRDNVVIFEGELESLRRFKDDVNEVRAGTECGIGVKNYNDVKVGDQIECFEKIEVQRSL</sequence>
<keyword evidence="16" id="KW-1185">Reference proteome</keyword>
<keyword evidence="6 9" id="KW-0547">Nucleotide-binding</keyword>
<dbReference type="SUPFAM" id="SSF52540">
    <property type="entry name" value="P-loop containing nucleoside triphosphate hydrolases"/>
    <property type="match status" value="1"/>
</dbReference>
<dbReference type="PROSITE" id="PS01176">
    <property type="entry name" value="IF2"/>
    <property type="match status" value="1"/>
</dbReference>